<proteinExistence type="predicted"/>
<dbReference type="Pfam" id="PF13637">
    <property type="entry name" value="Ank_4"/>
    <property type="match status" value="1"/>
</dbReference>
<comment type="caution">
    <text evidence="5">The sequence shown here is derived from an EMBL/GenBank/DDBJ whole genome shotgun (WGS) entry which is preliminary data.</text>
</comment>
<dbReference type="Proteomes" id="UP001492380">
    <property type="component" value="Unassembled WGS sequence"/>
</dbReference>
<dbReference type="PROSITE" id="PS50088">
    <property type="entry name" value="ANK_REPEAT"/>
    <property type="match status" value="2"/>
</dbReference>
<dbReference type="SMART" id="SM00248">
    <property type="entry name" value="ANK"/>
    <property type="match status" value="4"/>
</dbReference>
<evidence type="ECO:0000313" key="5">
    <source>
        <dbReference type="EMBL" id="KAK8232542.1"/>
    </source>
</evidence>
<sequence length="989" mass="113015">MGSQYKIEQRSNQGASTGYMDNHGTVYDTHAPESPVKSDVDKALEVMRWISPQDFTTTYGQLRESVVPGTGQWFLQSEEFKAWRRRDKKYLWVSGKPGAGKSFLSTIVINELKRDQVCQVAFLYLSYKQETSEKNLLGNLASQLIAQRIDLPELPDIVQTLWNSEHDKTKKEPFQQAPEFSQLEQLLSALVTNDTFLVIDALDEFDSSQHHSLLYRLKRIHNANPNLLITSRDKKAEGFDAIDVIANDKDIKKYIEQAISRSRLSDFMNQDSTLREEITIEVAKKADGMFLLPRLHMEALATNFSASDVRKVLNRLPHDQNSAYESTLERINNQEKMREWAMTAIGWIFHAQEPLQVDELRHALLIGGAIGQPFKSGDALFSHRNLLSEEAIVASCCGLVKIECHPDGWDTFRFIHYSVQEFFASHQQREKLFPDFHARISLACTKYACLPRLVSTNHGSESIQRENHQDGRGVQVEEYQEYERLQKNQKQEQLSRKQLYHGFHLPETDPRFWTDCTNDRGILKSPQQFDLKFLLYPLLNYAGRHLGHHFSNIGQNHGRLIVEEQICALMQIEENRHFYLHLVSFNNSAKDLSRVSSKLELAAYIGSVSLVEKLLPREMRDWPGERALRVAMNSNQPCIVKFILGLGGAVDLTASSGHDLLSQAVRYNYKRNYRQEVSQVIVEIREYLTLLEDTENSKSWTTRTSEQFARTFHPSRVASYLFGAINPIKLVDHIRLLSASTSGDSAEVLNILEKKCVILSKDNTESRNTLLRTKSCLVKSSFFLAIENLHSGVVKVFLDHGIDVNIQGVRDDETPLHRAISRESFPMVELLLGYNARTDLKDIWRTVLQQRVGSEIIKPLLRASTTQPLALGYASGAFVDAVLLKRSDLIKAFLESGIDPSIKSQFGLRPGLLPLQVAVRYEDTKTMRLLLEYNADPNFLVLDKNGLNEQSLLDVVFKEIDKYPRPKDRVLKFFEYIFESKGITVARDV</sequence>
<feature type="repeat" description="ANK" evidence="2">
    <location>
        <begin position="811"/>
        <end position="843"/>
    </location>
</feature>
<dbReference type="InterPro" id="IPR056884">
    <property type="entry name" value="NPHP3-like_N"/>
</dbReference>
<evidence type="ECO:0000313" key="6">
    <source>
        <dbReference type="Proteomes" id="UP001492380"/>
    </source>
</evidence>
<dbReference type="Gene3D" id="1.25.40.20">
    <property type="entry name" value="Ankyrin repeat-containing domain"/>
    <property type="match status" value="1"/>
</dbReference>
<dbReference type="SUPFAM" id="SSF48403">
    <property type="entry name" value="Ankyrin repeat"/>
    <property type="match status" value="1"/>
</dbReference>
<organism evidence="5 6">
    <name type="scientific">Phyllosticta capitalensis</name>
    <dbReference type="NCBI Taxonomy" id="121624"/>
    <lineage>
        <taxon>Eukaryota</taxon>
        <taxon>Fungi</taxon>
        <taxon>Dikarya</taxon>
        <taxon>Ascomycota</taxon>
        <taxon>Pezizomycotina</taxon>
        <taxon>Dothideomycetes</taxon>
        <taxon>Dothideomycetes incertae sedis</taxon>
        <taxon>Botryosphaeriales</taxon>
        <taxon>Phyllostictaceae</taxon>
        <taxon>Phyllosticta</taxon>
    </lineage>
</organism>
<protein>
    <recommendedName>
        <fullName evidence="4">Nephrocystin 3-like N-terminal domain-containing protein</fullName>
    </recommendedName>
</protein>
<evidence type="ECO:0000256" key="3">
    <source>
        <dbReference type="SAM" id="MobiDB-lite"/>
    </source>
</evidence>
<keyword evidence="2" id="KW-0040">ANK repeat</keyword>
<evidence type="ECO:0000256" key="2">
    <source>
        <dbReference type="PROSITE-ProRule" id="PRU00023"/>
    </source>
</evidence>
<gene>
    <name evidence="5" type="ORF">HDK90DRAFT_555636</name>
</gene>
<dbReference type="InterPro" id="IPR027417">
    <property type="entry name" value="P-loop_NTPase"/>
</dbReference>
<reference evidence="5 6" key="1">
    <citation type="submission" date="2024-04" db="EMBL/GenBank/DDBJ databases">
        <title>Phyllosticta paracitricarpa is synonymous to the EU quarantine fungus P. citricarpa based on phylogenomic analyses.</title>
        <authorList>
            <consortium name="Lawrence Berkeley National Laboratory"/>
            <person name="Van Ingen-Buijs V.A."/>
            <person name="Van Westerhoven A.C."/>
            <person name="Haridas S."/>
            <person name="Skiadas P."/>
            <person name="Martin F."/>
            <person name="Groenewald J.Z."/>
            <person name="Crous P.W."/>
            <person name="Seidl M.F."/>
        </authorList>
    </citation>
    <scope>NUCLEOTIDE SEQUENCE [LARGE SCALE GENOMIC DNA]</scope>
    <source>
        <strain evidence="5 6">CBS 123374</strain>
    </source>
</reference>
<dbReference type="PANTHER" id="PTHR10039">
    <property type="entry name" value="AMELOGENIN"/>
    <property type="match status" value="1"/>
</dbReference>
<feature type="repeat" description="ANK" evidence="2">
    <location>
        <begin position="910"/>
        <end position="938"/>
    </location>
</feature>
<evidence type="ECO:0000256" key="1">
    <source>
        <dbReference type="ARBA" id="ARBA00022737"/>
    </source>
</evidence>
<dbReference type="PROSITE" id="PS50297">
    <property type="entry name" value="ANK_REP_REGION"/>
    <property type="match status" value="2"/>
</dbReference>
<name>A0ABR1YL64_9PEZI</name>
<dbReference type="Pfam" id="PF00023">
    <property type="entry name" value="Ank"/>
    <property type="match status" value="1"/>
</dbReference>
<dbReference type="InterPro" id="IPR036770">
    <property type="entry name" value="Ankyrin_rpt-contain_sf"/>
</dbReference>
<dbReference type="Gene3D" id="3.40.50.300">
    <property type="entry name" value="P-loop containing nucleotide triphosphate hydrolases"/>
    <property type="match status" value="1"/>
</dbReference>
<evidence type="ECO:0000259" key="4">
    <source>
        <dbReference type="Pfam" id="PF24883"/>
    </source>
</evidence>
<feature type="region of interest" description="Disordered" evidence="3">
    <location>
        <begin position="1"/>
        <end position="34"/>
    </location>
</feature>
<dbReference type="PANTHER" id="PTHR10039:SF15">
    <property type="entry name" value="NACHT DOMAIN-CONTAINING PROTEIN"/>
    <property type="match status" value="1"/>
</dbReference>
<dbReference type="InterPro" id="IPR002110">
    <property type="entry name" value="Ankyrin_rpt"/>
</dbReference>
<dbReference type="Pfam" id="PF24883">
    <property type="entry name" value="NPHP3_N"/>
    <property type="match status" value="1"/>
</dbReference>
<keyword evidence="6" id="KW-1185">Reference proteome</keyword>
<keyword evidence="1" id="KW-0677">Repeat</keyword>
<feature type="domain" description="Nephrocystin 3-like N-terminal" evidence="4">
    <location>
        <begin position="69"/>
        <end position="232"/>
    </location>
</feature>
<accession>A0ABR1YL64</accession>
<dbReference type="SUPFAM" id="SSF52540">
    <property type="entry name" value="P-loop containing nucleoside triphosphate hydrolases"/>
    <property type="match status" value="1"/>
</dbReference>
<dbReference type="EMBL" id="JBBWRZ010000007">
    <property type="protein sequence ID" value="KAK8232542.1"/>
    <property type="molecule type" value="Genomic_DNA"/>
</dbReference>